<dbReference type="RefSeq" id="WP_059077242.1">
    <property type="nucleotide sequence ID" value="NZ_JABAFG010000016.1"/>
</dbReference>
<organism evidence="7 8">
    <name type="scientific">Megasphaera hexanoica</name>
    <dbReference type="NCBI Taxonomy" id="1675036"/>
    <lineage>
        <taxon>Bacteria</taxon>
        <taxon>Bacillati</taxon>
        <taxon>Bacillota</taxon>
        <taxon>Negativicutes</taxon>
        <taxon>Veillonellales</taxon>
        <taxon>Veillonellaceae</taxon>
        <taxon>Megasphaera</taxon>
    </lineage>
</organism>
<feature type="domain" description="GHMP kinase C-terminal" evidence="6">
    <location>
        <begin position="192"/>
        <end position="258"/>
    </location>
</feature>
<keyword evidence="4" id="KW-0067">ATP-binding</keyword>
<dbReference type="InterPro" id="IPR006204">
    <property type="entry name" value="GHMP_kinase_N_dom"/>
</dbReference>
<dbReference type="Proteomes" id="UP000591071">
    <property type="component" value="Unassembled WGS sequence"/>
</dbReference>
<evidence type="ECO:0000256" key="4">
    <source>
        <dbReference type="ARBA" id="ARBA00022840"/>
    </source>
</evidence>
<feature type="domain" description="GHMP kinase N-terminal" evidence="5">
    <location>
        <begin position="54"/>
        <end position="118"/>
    </location>
</feature>
<dbReference type="AlphaFoldDB" id="A0A848BXE9"/>
<evidence type="ECO:0000256" key="3">
    <source>
        <dbReference type="ARBA" id="ARBA00022777"/>
    </source>
</evidence>
<dbReference type="InterPro" id="IPR014721">
    <property type="entry name" value="Ribsml_uS5_D2-typ_fold_subgr"/>
</dbReference>
<keyword evidence="1" id="KW-0808">Transferase</keyword>
<dbReference type="PANTHER" id="PTHR43527">
    <property type="entry name" value="4-DIPHOSPHOCYTIDYL-2-C-METHYL-D-ERYTHRITOL KINASE, CHLOROPLASTIC"/>
    <property type="match status" value="1"/>
</dbReference>
<dbReference type="Pfam" id="PF00288">
    <property type="entry name" value="GHMP_kinases_N"/>
    <property type="match status" value="1"/>
</dbReference>
<dbReference type="InterPro" id="IPR013750">
    <property type="entry name" value="GHMP_kinase_C_dom"/>
</dbReference>
<dbReference type="EMBL" id="JABAFG010000016">
    <property type="protein sequence ID" value="NME28924.1"/>
    <property type="molecule type" value="Genomic_DNA"/>
</dbReference>
<protein>
    <submittedName>
        <fullName evidence="7">GHMP kinase</fullName>
    </submittedName>
</protein>
<dbReference type="SUPFAM" id="SSF54211">
    <property type="entry name" value="Ribosomal protein S5 domain 2-like"/>
    <property type="match status" value="1"/>
</dbReference>
<evidence type="ECO:0000313" key="8">
    <source>
        <dbReference type="Proteomes" id="UP000591071"/>
    </source>
</evidence>
<evidence type="ECO:0000259" key="6">
    <source>
        <dbReference type="Pfam" id="PF08544"/>
    </source>
</evidence>
<comment type="caution">
    <text evidence="7">The sequence shown here is derived from an EMBL/GenBank/DDBJ whole genome shotgun (WGS) entry which is preliminary data.</text>
</comment>
<accession>A0A848BXE9</accession>
<reference evidence="7 8" key="1">
    <citation type="submission" date="2020-04" db="EMBL/GenBank/DDBJ databases">
        <authorList>
            <person name="Hitch T.C.A."/>
            <person name="Wylensek D."/>
            <person name="Clavel T."/>
        </authorList>
    </citation>
    <scope>NUCLEOTIDE SEQUENCE [LARGE SCALE GENOMIC DNA]</scope>
    <source>
        <strain evidence="7 8">Oil-RF-744-FAT-WT-6-1</strain>
    </source>
</reference>
<evidence type="ECO:0000256" key="1">
    <source>
        <dbReference type="ARBA" id="ARBA00022679"/>
    </source>
</evidence>
<evidence type="ECO:0000313" key="7">
    <source>
        <dbReference type="EMBL" id="NME28924.1"/>
    </source>
</evidence>
<sequence>MVIRVRVPGSCGELVQGVCHGTPFLLTCPVPIFSTAVVSDEPGFSRLPPKAAQAVNLTLSYLHCSSFPYHLQLVSSIPRGKGMASSSADVAAVIQAVACACGRTLSEQDVGHLAARVDPTDGVFARGLSLIQYRRGNIIRSYGPVPPMNVAILDTGGTVDTQTFHHQWDKTMPYHTAPAVAALSLLDKEPTEEQIGEAATMSALAHQNILPKPALPQLIQACREMGALGVNAAHSGTVCGVLFPSFLPVSEVKQCMTELTARFPDYTLLDVVPLISGTMDIEKEE</sequence>
<name>A0A848BXE9_9FIRM</name>
<proteinExistence type="predicted"/>
<keyword evidence="3 7" id="KW-0418">Kinase</keyword>
<gene>
    <name evidence="7" type="ORF">HF872_09875</name>
</gene>
<dbReference type="GO" id="GO:0016301">
    <property type="term" value="F:kinase activity"/>
    <property type="evidence" value="ECO:0007669"/>
    <property type="project" value="UniProtKB-KW"/>
</dbReference>
<dbReference type="GO" id="GO:0005524">
    <property type="term" value="F:ATP binding"/>
    <property type="evidence" value="ECO:0007669"/>
    <property type="project" value="UniProtKB-KW"/>
</dbReference>
<dbReference type="PIRSF" id="PIRSF033887">
    <property type="entry name" value="PduX"/>
    <property type="match status" value="1"/>
</dbReference>
<evidence type="ECO:0000256" key="2">
    <source>
        <dbReference type="ARBA" id="ARBA00022741"/>
    </source>
</evidence>
<dbReference type="InterPro" id="IPR012363">
    <property type="entry name" value="PduX"/>
</dbReference>
<dbReference type="InterPro" id="IPR020568">
    <property type="entry name" value="Ribosomal_Su5_D2-typ_SF"/>
</dbReference>
<evidence type="ECO:0000259" key="5">
    <source>
        <dbReference type="Pfam" id="PF00288"/>
    </source>
</evidence>
<dbReference type="PANTHER" id="PTHR43527:SF1">
    <property type="entry name" value="L-THREONINE KINASE"/>
    <property type="match status" value="1"/>
</dbReference>
<keyword evidence="2" id="KW-0547">Nucleotide-binding</keyword>
<dbReference type="Pfam" id="PF08544">
    <property type="entry name" value="GHMP_kinases_C"/>
    <property type="match status" value="1"/>
</dbReference>
<dbReference type="Gene3D" id="3.30.230.10">
    <property type="match status" value="1"/>
</dbReference>